<dbReference type="PROSITE" id="PS51180">
    <property type="entry name" value="BRO1"/>
    <property type="match status" value="1"/>
</dbReference>
<feature type="region of interest" description="Disordered" evidence="3">
    <location>
        <begin position="440"/>
        <end position="465"/>
    </location>
</feature>
<comment type="similarity">
    <text evidence="1">Belongs to the palC family.</text>
</comment>
<proteinExistence type="inferred from homology"/>
<comment type="caution">
    <text evidence="5">The sequence shown here is derived from an EMBL/GenBank/DDBJ whole genome shotgun (WGS) entry which is preliminary data.</text>
</comment>
<evidence type="ECO:0000256" key="2">
    <source>
        <dbReference type="ARBA" id="ARBA00022193"/>
    </source>
</evidence>
<organism evidence="5 6">
    <name type="scientific">Rhizoctonia solani</name>
    <dbReference type="NCBI Taxonomy" id="456999"/>
    <lineage>
        <taxon>Eukaryota</taxon>
        <taxon>Fungi</taxon>
        <taxon>Dikarya</taxon>
        <taxon>Basidiomycota</taxon>
        <taxon>Agaricomycotina</taxon>
        <taxon>Agaricomycetes</taxon>
        <taxon>Cantharellales</taxon>
        <taxon>Ceratobasidiaceae</taxon>
        <taxon>Rhizoctonia</taxon>
    </lineage>
</organism>
<evidence type="ECO:0000313" key="6">
    <source>
        <dbReference type="Proteomes" id="UP000663850"/>
    </source>
</evidence>
<name>A0A8H2X551_9AGAM</name>
<accession>A0A8H2X551</accession>
<sequence>MTLQAPTTTMSGYVYDLPTTGALSLSELCTDITGSHASNLARATEARANVRAILKASRRTDAGERDYLKVVKALDEYIPFVNAVIASVAADDLTLAQEPIFSWRSTLSHSTLSDPPRINVHGLHSELAFVLHSSAYALSNLAAASVASLGTYERDRALPDADRRAKDEKLTFAVKLLCRAAGIFTHIAQVVIPELGKGVGGPRPPELREDIANALAKLALADAHALSVRKLLTRSAVQAALSPGPPLPQGHPPPAFVAKIYLHTASLFASARGLTDTSQRKLSMLMSRAGSDNAEVSQDIRRYLEEETALSEGLAHKWLGVDAGEAGRTGDAVGYLKWAKSQLESLKEGTFARFKKSGGADGKMKKERSVEELESVGMFLNNYLKMNDSINFQPVTNSSSLQSTIPAGMSVVAEKTYEAPMPAFGPGTPDYVARHVQKLDLETATSPESEPKEDDRDYGLKGSYF</sequence>
<dbReference type="EMBL" id="CAJMWZ010000319">
    <property type="protein sequence ID" value="CAE6416711.1"/>
    <property type="molecule type" value="Genomic_DNA"/>
</dbReference>
<reference evidence="5" key="1">
    <citation type="submission" date="2021-01" db="EMBL/GenBank/DDBJ databases">
        <authorList>
            <person name="Kaushik A."/>
        </authorList>
    </citation>
    <scope>NUCLEOTIDE SEQUENCE</scope>
    <source>
        <strain evidence="5">Type strain: AG8-Rh-89/</strain>
    </source>
</reference>
<dbReference type="Gene3D" id="1.25.40.280">
    <property type="entry name" value="alix/aip1 like domains"/>
    <property type="match status" value="1"/>
</dbReference>
<dbReference type="InterPro" id="IPR037505">
    <property type="entry name" value="pH-resp_palC"/>
</dbReference>
<evidence type="ECO:0000259" key="4">
    <source>
        <dbReference type="PROSITE" id="PS51180"/>
    </source>
</evidence>
<dbReference type="Pfam" id="PF03097">
    <property type="entry name" value="BRO1"/>
    <property type="match status" value="1"/>
</dbReference>
<evidence type="ECO:0000256" key="1">
    <source>
        <dbReference type="ARBA" id="ARBA00010997"/>
    </source>
</evidence>
<feature type="compositionally biased region" description="Basic and acidic residues" evidence="3">
    <location>
        <begin position="449"/>
        <end position="459"/>
    </location>
</feature>
<dbReference type="AlphaFoldDB" id="A0A8H2X551"/>
<dbReference type="GO" id="GO:0071467">
    <property type="term" value="P:cellular response to pH"/>
    <property type="evidence" value="ECO:0007669"/>
    <property type="project" value="InterPro"/>
</dbReference>
<feature type="domain" description="BRO1" evidence="4">
    <location>
        <begin position="1"/>
        <end position="448"/>
    </location>
</feature>
<dbReference type="InterPro" id="IPR038499">
    <property type="entry name" value="BRO1_sf"/>
</dbReference>
<dbReference type="SMART" id="SM01041">
    <property type="entry name" value="BRO1"/>
    <property type="match status" value="1"/>
</dbReference>
<dbReference type="PANTHER" id="PTHR40463">
    <property type="entry name" value="PH-RESPONSE REGULATOR PROTEIN PALC"/>
    <property type="match status" value="1"/>
</dbReference>
<dbReference type="PANTHER" id="PTHR40463:SF1">
    <property type="entry name" value="PH-RESPONSE REGULATOR PROTEIN PALC"/>
    <property type="match status" value="1"/>
</dbReference>
<dbReference type="Proteomes" id="UP000663850">
    <property type="component" value="Unassembled WGS sequence"/>
</dbReference>
<protein>
    <recommendedName>
        <fullName evidence="2">pH-response regulator protein palC</fullName>
    </recommendedName>
</protein>
<evidence type="ECO:0000256" key="3">
    <source>
        <dbReference type="SAM" id="MobiDB-lite"/>
    </source>
</evidence>
<gene>
    <name evidence="5" type="ORF">RDB_LOCUS6151</name>
</gene>
<evidence type="ECO:0000313" key="5">
    <source>
        <dbReference type="EMBL" id="CAE6416711.1"/>
    </source>
</evidence>
<dbReference type="InterPro" id="IPR004328">
    <property type="entry name" value="BRO1_dom"/>
</dbReference>
<dbReference type="GO" id="GO:0005886">
    <property type="term" value="C:plasma membrane"/>
    <property type="evidence" value="ECO:0007669"/>
    <property type="project" value="TreeGrafter"/>
</dbReference>